<evidence type="ECO:0000313" key="3">
    <source>
        <dbReference type="EMBL" id="OOP66600.1"/>
    </source>
</evidence>
<dbReference type="SUPFAM" id="SSF53474">
    <property type="entry name" value="alpha/beta-Hydrolases"/>
    <property type="match status" value="1"/>
</dbReference>
<dbReference type="Gene3D" id="6.10.140.700">
    <property type="match status" value="1"/>
</dbReference>
<dbReference type="AlphaFoldDB" id="A0A8E2I5V9"/>
<evidence type="ECO:0000259" key="2">
    <source>
        <dbReference type="Pfam" id="PF00561"/>
    </source>
</evidence>
<keyword evidence="4" id="KW-1185">Reference proteome</keyword>
<organism evidence="3 4">
    <name type="scientific">Heyndrickxia oleronia</name>
    <dbReference type="NCBI Taxonomy" id="38875"/>
    <lineage>
        <taxon>Bacteria</taxon>
        <taxon>Bacillati</taxon>
        <taxon>Bacillota</taxon>
        <taxon>Bacilli</taxon>
        <taxon>Bacillales</taxon>
        <taxon>Bacillaceae</taxon>
        <taxon>Heyndrickxia</taxon>
    </lineage>
</organism>
<dbReference type="Pfam" id="PF00561">
    <property type="entry name" value="Abhydrolase_1"/>
    <property type="match status" value="1"/>
</dbReference>
<proteinExistence type="predicted"/>
<sequence length="279" mass="32600">MNHWKREIIKTKRGNFEIFIAGQGNPICVTHHYSVFNESGDYFAQTFINNNKVILVNLRECGNSDRAEEPYQLSMIETVLDLEEIRQELGYSSWTYAGHSTGGMIGALYGIHYSSSLDSLIIVGSAARDYYSSTPECIYNERHPHFNRMQELMKELKRDGLSFSDRQKLIKERTQISLYKPERYEDYFNCSINKGTSAKRLNFFSREALIYDITRKLPEITSKTLILCGKHDVQCPVKYSIEMHQLIPDSQLHIFEQSNHYPFLEEKDEFEHIIHSFLK</sequence>
<dbReference type="InterPro" id="IPR000073">
    <property type="entry name" value="AB_hydrolase_1"/>
</dbReference>
<feature type="domain" description="AB hydrolase-1" evidence="2">
    <location>
        <begin position="52"/>
        <end position="266"/>
    </location>
</feature>
<accession>A0A8E2I5V9</accession>
<evidence type="ECO:0000256" key="1">
    <source>
        <dbReference type="ARBA" id="ARBA00022801"/>
    </source>
</evidence>
<gene>
    <name evidence="3" type="ORF">BWZ43_20155</name>
</gene>
<dbReference type="GO" id="GO:0016787">
    <property type="term" value="F:hydrolase activity"/>
    <property type="evidence" value="ECO:0007669"/>
    <property type="project" value="UniProtKB-KW"/>
</dbReference>
<evidence type="ECO:0000313" key="4">
    <source>
        <dbReference type="Proteomes" id="UP000189761"/>
    </source>
</evidence>
<dbReference type="InterPro" id="IPR050266">
    <property type="entry name" value="AB_hydrolase_sf"/>
</dbReference>
<dbReference type="EMBL" id="MTLA01000291">
    <property type="protein sequence ID" value="OOP66600.1"/>
    <property type="molecule type" value="Genomic_DNA"/>
</dbReference>
<dbReference type="GO" id="GO:0016020">
    <property type="term" value="C:membrane"/>
    <property type="evidence" value="ECO:0007669"/>
    <property type="project" value="TreeGrafter"/>
</dbReference>
<reference evidence="3 4" key="1">
    <citation type="submission" date="2017-01" db="EMBL/GenBank/DDBJ databases">
        <title>Draft genome sequence of Bacillus oleronius.</title>
        <authorList>
            <person name="Allam M."/>
        </authorList>
    </citation>
    <scope>NUCLEOTIDE SEQUENCE [LARGE SCALE GENOMIC DNA]</scope>
    <source>
        <strain evidence="3 4">DSM 9356</strain>
    </source>
</reference>
<protein>
    <submittedName>
        <fullName evidence="3">Proline iminopeptidase</fullName>
    </submittedName>
</protein>
<dbReference type="PANTHER" id="PTHR43798:SF31">
    <property type="entry name" value="AB HYDROLASE SUPERFAMILY PROTEIN YCLE"/>
    <property type="match status" value="1"/>
</dbReference>
<dbReference type="Proteomes" id="UP000189761">
    <property type="component" value="Unassembled WGS sequence"/>
</dbReference>
<comment type="caution">
    <text evidence="3">The sequence shown here is derived from an EMBL/GenBank/DDBJ whole genome shotgun (WGS) entry which is preliminary data.</text>
</comment>
<dbReference type="RefSeq" id="WP_058003766.1">
    <property type="nucleotide sequence ID" value="NZ_CP065424.1"/>
</dbReference>
<name>A0A8E2I5V9_9BACI</name>
<dbReference type="PANTHER" id="PTHR43798">
    <property type="entry name" value="MONOACYLGLYCEROL LIPASE"/>
    <property type="match status" value="1"/>
</dbReference>
<dbReference type="InterPro" id="IPR029058">
    <property type="entry name" value="AB_hydrolase_fold"/>
</dbReference>
<dbReference type="Gene3D" id="3.40.50.1820">
    <property type="entry name" value="alpha/beta hydrolase"/>
    <property type="match status" value="1"/>
</dbReference>
<keyword evidence="1" id="KW-0378">Hydrolase</keyword>